<dbReference type="InterPro" id="IPR050560">
    <property type="entry name" value="MYB_TF"/>
</dbReference>
<feature type="domain" description="Myb-like" evidence="2">
    <location>
        <begin position="54"/>
        <end position="105"/>
    </location>
</feature>
<accession>A0A7S2ZFH3</accession>
<dbReference type="Gene3D" id="1.10.10.60">
    <property type="entry name" value="Homeodomain-like"/>
    <property type="match status" value="2"/>
</dbReference>
<feature type="compositionally biased region" description="Low complexity" evidence="1">
    <location>
        <begin position="9"/>
        <end position="32"/>
    </location>
</feature>
<dbReference type="AlphaFoldDB" id="A0A7S2ZFH3"/>
<evidence type="ECO:0000259" key="3">
    <source>
        <dbReference type="PROSITE" id="PS51294"/>
    </source>
</evidence>
<feature type="domain" description="HTH myb-type" evidence="3">
    <location>
        <begin position="54"/>
        <end position="105"/>
    </location>
</feature>
<feature type="domain" description="HTH myb-type" evidence="3">
    <location>
        <begin position="106"/>
        <end position="160"/>
    </location>
</feature>
<feature type="compositionally biased region" description="Basic and acidic residues" evidence="1">
    <location>
        <begin position="163"/>
        <end position="178"/>
    </location>
</feature>
<dbReference type="PROSITE" id="PS51294">
    <property type="entry name" value="HTH_MYB"/>
    <property type="match status" value="2"/>
</dbReference>
<dbReference type="Pfam" id="PF00249">
    <property type="entry name" value="Myb_DNA-binding"/>
    <property type="match status" value="2"/>
</dbReference>
<feature type="compositionally biased region" description="Basic and acidic residues" evidence="1">
    <location>
        <begin position="38"/>
        <end position="48"/>
    </location>
</feature>
<reference evidence="4" key="1">
    <citation type="submission" date="2021-01" db="EMBL/GenBank/DDBJ databases">
        <authorList>
            <person name="Corre E."/>
            <person name="Pelletier E."/>
            <person name="Niang G."/>
            <person name="Scheremetjew M."/>
            <person name="Finn R."/>
            <person name="Kale V."/>
            <person name="Holt S."/>
            <person name="Cochrane G."/>
            <person name="Meng A."/>
            <person name="Brown T."/>
            <person name="Cohen L."/>
        </authorList>
    </citation>
    <scope>NUCLEOTIDE SEQUENCE</scope>
    <source>
        <strain evidence="4">CCMP 769</strain>
    </source>
</reference>
<gene>
    <name evidence="4" type="ORF">RMAR00112_LOCUS6504</name>
</gene>
<dbReference type="CDD" id="cd00167">
    <property type="entry name" value="SANT"/>
    <property type="match status" value="2"/>
</dbReference>
<protein>
    <submittedName>
        <fullName evidence="4">Uncharacterized protein</fullName>
    </submittedName>
</protein>
<dbReference type="GO" id="GO:0000978">
    <property type="term" value="F:RNA polymerase II cis-regulatory region sequence-specific DNA binding"/>
    <property type="evidence" value="ECO:0007669"/>
    <property type="project" value="TreeGrafter"/>
</dbReference>
<name>A0A7S2ZFH3_9RHOD</name>
<evidence type="ECO:0000256" key="1">
    <source>
        <dbReference type="SAM" id="MobiDB-lite"/>
    </source>
</evidence>
<dbReference type="GO" id="GO:0005634">
    <property type="term" value="C:nucleus"/>
    <property type="evidence" value="ECO:0007669"/>
    <property type="project" value="TreeGrafter"/>
</dbReference>
<dbReference type="EMBL" id="HBHW01008605">
    <property type="protein sequence ID" value="CAE0038545.1"/>
    <property type="molecule type" value="Transcribed_RNA"/>
</dbReference>
<evidence type="ECO:0000259" key="2">
    <source>
        <dbReference type="PROSITE" id="PS50090"/>
    </source>
</evidence>
<sequence length="178" mass="20330">MLSFWIGMGDSSDSSKKSPAGAGSSSRGIPISMLLCNDADKPQIEKAEASGSQSKGRSRPRWRREEDLRLKELMESRKKLNWSELALQFPGKSGKQVRLRWVDHLSPDIDKRPWTAEEDATLLREHKKYGNSWSRIAKAIPGRSDAMTKNRYYQLTRRKEKSARKGENEPEDPRRGSN</sequence>
<proteinExistence type="predicted"/>
<dbReference type="GO" id="GO:0000981">
    <property type="term" value="F:DNA-binding transcription factor activity, RNA polymerase II-specific"/>
    <property type="evidence" value="ECO:0007669"/>
    <property type="project" value="TreeGrafter"/>
</dbReference>
<feature type="domain" description="Myb-like" evidence="2">
    <location>
        <begin position="106"/>
        <end position="156"/>
    </location>
</feature>
<dbReference type="SUPFAM" id="SSF46689">
    <property type="entry name" value="Homeodomain-like"/>
    <property type="match status" value="2"/>
</dbReference>
<organism evidence="4">
    <name type="scientific">Rhodosorus marinus</name>
    <dbReference type="NCBI Taxonomy" id="101924"/>
    <lineage>
        <taxon>Eukaryota</taxon>
        <taxon>Rhodophyta</taxon>
        <taxon>Stylonematophyceae</taxon>
        <taxon>Stylonematales</taxon>
        <taxon>Stylonemataceae</taxon>
        <taxon>Rhodosorus</taxon>
    </lineage>
</organism>
<dbReference type="InterPro" id="IPR009057">
    <property type="entry name" value="Homeodomain-like_sf"/>
</dbReference>
<dbReference type="PROSITE" id="PS50090">
    <property type="entry name" value="MYB_LIKE"/>
    <property type="match status" value="2"/>
</dbReference>
<dbReference type="PANTHER" id="PTHR45614">
    <property type="entry name" value="MYB PROTEIN-RELATED"/>
    <property type="match status" value="1"/>
</dbReference>
<dbReference type="InterPro" id="IPR001005">
    <property type="entry name" value="SANT/Myb"/>
</dbReference>
<feature type="region of interest" description="Disordered" evidence="1">
    <location>
        <begin position="1"/>
        <end position="63"/>
    </location>
</feature>
<evidence type="ECO:0000313" key="4">
    <source>
        <dbReference type="EMBL" id="CAE0038545.1"/>
    </source>
</evidence>
<dbReference type="InterPro" id="IPR017930">
    <property type="entry name" value="Myb_dom"/>
</dbReference>
<dbReference type="SMART" id="SM00717">
    <property type="entry name" value="SANT"/>
    <property type="match status" value="2"/>
</dbReference>
<feature type="region of interest" description="Disordered" evidence="1">
    <location>
        <begin position="144"/>
        <end position="178"/>
    </location>
</feature>